<dbReference type="PANTHER" id="PTHR43818:SF11">
    <property type="entry name" value="BCDNA.GH03377"/>
    <property type="match status" value="1"/>
</dbReference>
<comment type="caution">
    <text evidence="4">The sequence shown here is derived from an EMBL/GenBank/DDBJ whole genome shotgun (WGS) entry which is preliminary data.</text>
</comment>
<organism evidence="4 5">
    <name type="scientific">Marinicrinis sediminis</name>
    <dbReference type="NCBI Taxonomy" id="1652465"/>
    <lineage>
        <taxon>Bacteria</taxon>
        <taxon>Bacillati</taxon>
        <taxon>Bacillota</taxon>
        <taxon>Bacilli</taxon>
        <taxon>Bacillales</taxon>
        <taxon>Paenibacillaceae</taxon>
    </lineage>
</organism>
<dbReference type="InterPro" id="IPR000683">
    <property type="entry name" value="Gfo/Idh/MocA-like_OxRdtase_N"/>
</dbReference>
<dbReference type="SUPFAM" id="SSF55347">
    <property type="entry name" value="Glyceraldehyde-3-phosphate dehydrogenase-like, C-terminal domain"/>
    <property type="match status" value="1"/>
</dbReference>
<dbReference type="Pfam" id="PF01408">
    <property type="entry name" value="GFO_IDH_MocA"/>
    <property type="match status" value="1"/>
</dbReference>
<dbReference type="SUPFAM" id="SSF51735">
    <property type="entry name" value="NAD(P)-binding Rossmann-fold domains"/>
    <property type="match status" value="1"/>
</dbReference>
<evidence type="ECO:0000259" key="3">
    <source>
        <dbReference type="Pfam" id="PF22725"/>
    </source>
</evidence>
<dbReference type="Gene3D" id="3.40.50.720">
    <property type="entry name" value="NAD(P)-binding Rossmann-like Domain"/>
    <property type="match status" value="1"/>
</dbReference>
<proteinExistence type="predicted"/>
<feature type="domain" description="GFO/IDH/MocA-like oxidoreductase" evidence="3">
    <location>
        <begin position="144"/>
        <end position="270"/>
    </location>
</feature>
<reference evidence="5" key="1">
    <citation type="journal article" date="2019" name="Int. J. Syst. Evol. Microbiol.">
        <title>The Global Catalogue of Microorganisms (GCM) 10K type strain sequencing project: providing services to taxonomists for standard genome sequencing and annotation.</title>
        <authorList>
            <consortium name="The Broad Institute Genomics Platform"/>
            <consortium name="The Broad Institute Genome Sequencing Center for Infectious Disease"/>
            <person name="Wu L."/>
            <person name="Ma J."/>
        </authorList>
    </citation>
    <scope>NUCLEOTIDE SEQUENCE [LARGE SCALE GENOMIC DNA]</scope>
    <source>
        <strain evidence="5">KCTC 33676</strain>
    </source>
</reference>
<protein>
    <submittedName>
        <fullName evidence="4">Gfo/Idh/MocA family protein</fullName>
    </submittedName>
</protein>
<name>A0ABW5RF12_9BACL</name>
<sequence>MSMEREIPTVQPIRAAVIGCGKIAQVRHLPEWKELSQTTRLTVLCDANRERAQALADQLDVPYVCTSHSEMLAQFADQFDAVSICTPNTLHAPVAMQMLEAGKHVLVEKPMALNWKDCTRMAEMAYRHQLVLLVAHNQRLHPVYKRAREIIQSGKLGRMIQFSVQFQHGGPEGWSIDGPQNWFLDAQHAGCYGVLADLGIHKLDLVRWMLGDEVATSDMVKQHVRGLTQIEDAATVLLQMESGITGTIQVSWCNPGQDHRTVFYGDKGNLILGESLDSIRIDMHDGRQCEETIAYRLREDGGMNSGVIEEFVNRIRTGNGYASPLSGLEAVQTMRSFFQLFAR</sequence>
<gene>
    <name evidence="4" type="ORF">ACFSUC_17135</name>
</gene>
<dbReference type="RefSeq" id="WP_379930865.1">
    <property type="nucleotide sequence ID" value="NZ_JBHUMM010000043.1"/>
</dbReference>
<keyword evidence="5" id="KW-1185">Reference proteome</keyword>
<evidence type="ECO:0000313" key="5">
    <source>
        <dbReference type="Proteomes" id="UP001597497"/>
    </source>
</evidence>
<dbReference type="PANTHER" id="PTHR43818">
    <property type="entry name" value="BCDNA.GH03377"/>
    <property type="match status" value="1"/>
</dbReference>
<evidence type="ECO:0000313" key="4">
    <source>
        <dbReference type="EMBL" id="MFD2673301.1"/>
    </source>
</evidence>
<dbReference type="Pfam" id="PF22725">
    <property type="entry name" value="GFO_IDH_MocA_C3"/>
    <property type="match status" value="1"/>
</dbReference>
<evidence type="ECO:0000259" key="2">
    <source>
        <dbReference type="Pfam" id="PF01408"/>
    </source>
</evidence>
<dbReference type="InterPro" id="IPR055170">
    <property type="entry name" value="GFO_IDH_MocA-like_dom"/>
</dbReference>
<evidence type="ECO:0000256" key="1">
    <source>
        <dbReference type="ARBA" id="ARBA00023002"/>
    </source>
</evidence>
<dbReference type="InterPro" id="IPR050463">
    <property type="entry name" value="Gfo/Idh/MocA_oxidrdct_glycsds"/>
</dbReference>
<keyword evidence="1" id="KW-0560">Oxidoreductase</keyword>
<accession>A0ABW5RF12</accession>
<dbReference type="InterPro" id="IPR036291">
    <property type="entry name" value="NAD(P)-bd_dom_sf"/>
</dbReference>
<feature type="domain" description="Gfo/Idh/MocA-like oxidoreductase N-terminal" evidence="2">
    <location>
        <begin position="13"/>
        <end position="136"/>
    </location>
</feature>
<dbReference type="Gene3D" id="3.30.360.10">
    <property type="entry name" value="Dihydrodipicolinate Reductase, domain 2"/>
    <property type="match status" value="1"/>
</dbReference>
<dbReference type="Proteomes" id="UP001597497">
    <property type="component" value="Unassembled WGS sequence"/>
</dbReference>
<dbReference type="EMBL" id="JBHUMM010000043">
    <property type="protein sequence ID" value="MFD2673301.1"/>
    <property type="molecule type" value="Genomic_DNA"/>
</dbReference>